<keyword evidence="2" id="KW-1185">Reference proteome</keyword>
<evidence type="ECO:0000313" key="2">
    <source>
        <dbReference type="Proteomes" id="UP000054805"/>
    </source>
</evidence>
<gene>
    <name evidence="1" type="ORF">T4B_7228</name>
</gene>
<dbReference type="Proteomes" id="UP000054805">
    <property type="component" value="Unassembled WGS sequence"/>
</dbReference>
<comment type="caution">
    <text evidence="1">The sequence shown here is derived from an EMBL/GenBank/DDBJ whole genome shotgun (WGS) entry which is preliminary data.</text>
</comment>
<organism evidence="1 2">
    <name type="scientific">Trichinella pseudospiralis</name>
    <name type="common">Parasitic roundworm</name>
    <dbReference type="NCBI Taxonomy" id="6337"/>
    <lineage>
        <taxon>Eukaryota</taxon>
        <taxon>Metazoa</taxon>
        <taxon>Ecdysozoa</taxon>
        <taxon>Nematoda</taxon>
        <taxon>Enoplea</taxon>
        <taxon>Dorylaimia</taxon>
        <taxon>Trichinellida</taxon>
        <taxon>Trichinellidae</taxon>
        <taxon>Trichinella</taxon>
    </lineage>
</organism>
<reference evidence="1 2" key="1">
    <citation type="submission" date="2015-01" db="EMBL/GenBank/DDBJ databases">
        <title>Evolution of Trichinella species and genotypes.</title>
        <authorList>
            <person name="Korhonen P.K."/>
            <person name="Edoardo P."/>
            <person name="Giuseppe L.R."/>
            <person name="Gasser R.B."/>
        </authorList>
    </citation>
    <scope>NUCLEOTIDE SEQUENCE [LARGE SCALE GENOMIC DNA]</scope>
    <source>
        <strain evidence="1">ISS588</strain>
    </source>
</reference>
<dbReference type="EMBL" id="JYDS01000166">
    <property type="protein sequence ID" value="KRZ22682.1"/>
    <property type="molecule type" value="Genomic_DNA"/>
</dbReference>
<accession>A0A0V1IIP5</accession>
<name>A0A0V1IIP5_TRIPS</name>
<evidence type="ECO:0000313" key="1">
    <source>
        <dbReference type="EMBL" id="KRZ22682.1"/>
    </source>
</evidence>
<sequence>MIISRYIDRSELSFSFIMEIKNPPCPDQANDHLIVIIFIIHNRLCYNKMFAIFKTKAKRAFHLIIHPSIGRYELNKPIGIGGDR</sequence>
<protein>
    <submittedName>
        <fullName evidence="1">Uncharacterized protein</fullName>
    </submittedName>
</protein>
<dbReference type="AlphaFoldDB" id="A0A0V1IIP5"/>
<proteinExistence type="predicted"/>